<dbReference type="InterPro" id="IPR050232">
    <property type="entry name" value="FBL13/AtMIF1-like"/>
</dbReference>
<evidence type="ECO:0000313" key="2">
    <source>
        <dbReference type="EMBL" id="CAA7016994.1"/>
    </source>
</evidence>
<dbReference type="InterPro" id="IPR032675">
    <property type="entry name" value="LRR_dom_sf"/>
</dbReference>
<reference evidence="2" key="1">
    <citation type="submission" date="2020-01" db="EMBL/GenBank/DDBJ databases">
        <authorList>
            <person name="Mishra B."/>
        </authorList>
    </citation>
    <scope>NUCLEOTIDE SEQUENCE [LARGE SCALE GENOMIC DNA]</scope>
</reference>
<dbReference type="InterPro" id="IPR001810">
    <property type="entry name" value="F-box_dom"/>
</dbReference>
<comment type="caution">
    <text evidence="2">The sequence shown here is derived from an EMBL/GenBank/DDBJ whole genome shotgun (WGS) entry which is preliminary data.</text>
</comment>
<dbReference type="OrthoDB" id="594804at2759"/>
<dbReference type="Pfam" id="PF08387">
    <property type="entry name" value="FBD"/>
    <property type="match status" value="1"/>
</dbReference>
<dbReference type="SUPFAM" id="SSF52058">
    <property type="entry name" value="L domain-like"/>
    <property type="match status" value="1"/>
</dbReference>
<protein>
    <recommendedName>
        <fullName evidence="1">F-box domain-containing protein</fullName>
    </recommendedName>
</protein>
<dbReference type="AlphaFoldDB" id="A0A6D2HKL6"/>
<dbReference type="SMART" id="SM00579">
    <property type="entry name" value="FBD"/>
    <property type="match status" value="1"/>
</dbReference>
<dbReference type="PROSITE" id="PS50181">
    <property type="entry name" value="FBOX"/>
    <property type="match status" value="1"/>
</dbReference>
<keyword evidence="3" id="KW-1185">Reference proteome</keyword>
<feature type="domain" description="F-box" evidence="1">
    <location>
        <begin position="14"/>
        <end position="50"/>
    </location>
</feature>
<proteinExistence type="predicted"/>
<evidence type="ECO:0000313" key="3">
    <source>
        <dbReference type="Proteomes" id="UP000467841"/>
    </source>
</evidence>
<organism evidence="2 3">
    <name type="scientific">Microthlaspi erraticum</name>
    <dbReference type="NCBI Taxonomy" id="1685480"/>
    <lineage>
        <taxon>Eukaryota</taxon>
        <taxon>Viridiplantae</taxon>
        <taxon>Streptophyta</taxon>
        <taxon>Embryophyta</taxon>
        <taxon>Tracheophyta</taxon>
        <taxon>Spermatophyta</taxon>
        <taxon>Magnoliopsida</taxon>
        <taxon>eudicotyledons</taxon>
        <taxon>Gunneridae</taxon>
        <taxon>Pentapetalae</taxon>
        <taxon>rosids</taxon>
        <taxon>malvids</taxon>
        <taxon>Brassicales</taxon>
        <taxon>Brassicaceae</taxon>
        <taxon>Coluteocarpeae</taxon>
        <taxon>Microthlaspi</taxon>
    </lineage>
</organism>
<sequence length="435" mass="49168">MKRCLRNGGLVSTEDRISHLPEALLLQILSLLATKDVVATSVLSKQWRSVWKMVPKLKFDYASNRSKHETFSGIVCRILLSHKAPVLQSLHIKFNVDDVDAAEIGMWIGIAYAHQLRELLFDVDSVKESSFKFPPSLYNCETLESLTLKTWVIVHVPSQARLKSLKALDLSVDFDDDESVVNLLSGCPKLENLVLYRGTQLNVETFTVAVPSLQRLTIYDYNEGQEVGGYVIKAPRLKYLEIDGFDSYDFCLIDNAPELVEANIIYVSGTVKENILGALTSAKRLILDLSPLEITFPTGSIFYRLVHLKLNAHKAEWWNLLVLLLNASPKLQVLELISRYRPEIVKDGVKWSQPKNVPECLLLHLQTFVWGGYKRLPEEGKEVANYILRNANHLKKAIFYTNPVLGIIGSPFDQDVVKELESVVRASNSCQLVFK</sequence>
<dbReference type="PANTHER" id="PTHR31900:SF34">
    <property type="entry name" value="EMB|CAB62440.1-RELATED"/>
    <property type="match status" value="1"/>
</dbReference>
<dbReference type="Gene3D" id="3.80.10.10">
    <property type="entry name" value="Ribonuclease Inhibitor"/>
    <property type="match status" value="1"/>
</dbReference>
<dbReference type="InterPro" id="IPR055411">
    <property type="entry name" value="LRR_FXL15/At3g58940/PEG3-like"/>
</dbReference>
<gene>
    <name evidence="2" type="ORF">MERR_LOCUS4229</name>
</gene>
<name>A0A6D2HKL6_9BRAS</name>
<dbReference type="Pfam" id="PF00646">
    <property type="entry name" value="F-box"/>
    <property type="match status" value="1"/>
</dbReference>
<accession>A0A6D2HKL6</accession>
<dbReference type="EMBL" id="CACVBM020000277">
    <property type="protein sequence ID" value="CAA7016994.1"/>
    <property type="molecule type" value="Genomic_DNA"/>
</dbReference>
<dbReference type="Pfam" id="PF24758">
    <property type="entry name" value="LRR_At5g56370"/>
    <property type="match status" value="1"/>
</dbReference>
<dbReference type="SUPFAM" id="SSF81383">
    <property type="entry name" value="F-box domain"/>
    <property type="match status" value="1"/>
</dbReference>
<dbReference type="Gene3D" id="1.20.1280.50">
    <property type="match status" value="1"/>
</dbReference>
<dbReference type="InterPro" id="IPR006566">
    <property type="entry name" value="FBD"/>
</dbReference>
<dbReference type="InterPro" id="IPR036047">
    <property type="entry name" value="F-box-like_dom_sf"/>
</dbReference>
<dbReference type="SMART" id="SM00256">
    <property type="entry name" value="FBOX"/>
    <property type="match status" value="1"/>
</dbReference>
<evidence type="ECO:0000259" key="1">
    <source>
        <dbReference type="PROSITE" id="PS50181"/>
    </source>
</evidence>
<dbReference type="Proteomes" id="UP000467841">
    <property type="component" value="Unassembled WGS sequence"/>
</dbReference>
<dbReference type="PANTHER" id="PTHR31900">
    <property type="entry name" value="F-BOX/RNI SUPERFAMILY PROTEIN-RELATED"/>
    <property type="match status" value="1"/>
</dbReference>